<feature type="non-terminal residue" evidence="2">
    <location>
        <position position="75"/>
    </location>
</feature>
<organism evidence="2">
    <name type="scientific">hydrothermal vent metagenome</name>
    <dbReference type="NCBI Taxonomy" id="652676"/>
    <lineage>
        <taxon>unclassified sequences</taxon>
        <taxon>metagenomes</taxon>
        <taxon>ecological metagenomes</taxon>
    </lineage>
</organism>
<dbReference type="EMBL" id="UOGK01000615">
    <property type="protein sequence ID" value="VAX41947.1"/>
    <property type="molecule type" value="Genomic_DNA"/>
</dbReference>
<evidence type="ECO:0000256" key="1">
    <source>
        <dbReference type="SAM" id="Phobius"/>
    </source>
</evidence>
<feature type="transmembrane region" description="Helical" evidence="1">
    <location>
        <begin position="20"/>
        <end position="40"/>
    </location>
</feature>
<protein>
    <submittedName>
        <fullName evidence="2">Uncharacterized protein</fullName>
    </submittedName>
</protein>
<accession>A0A3B1E8S7</accession>
<dbReference type="AlphaFoldDB" id="A0A3B1E8S7"/>
<feature type="transmembrane region" description="Helical" evidence="1">
    <location>
        <begin position="52"/>
        <end position="70"/>
    </location>
</feature>
<keyword evidence="1" id="KW-0812">Transmembrane</keyword>
<evidence type="ECO:0000313" key="2">
    <source>
        <dbReference type="EMBL" id="VAX41947.1"/>
    </source>
</evidence>
<reference evidence="2" key="1">
    <citation type="submission" date="2018-06" db="EMBL/GenBank/DDBJ databases">
        <authorList>
            <person name="Zhirakovskaya E."/>
        </authorList>
    </citation>
    <scope>NUCLEOTIDE SEQUENCE</scope>
</reference>
<proteinExistence type="predicted"/>
<gene>
    <name evidence="2" type="ORF">MNBD_PLANCTO03-42</name>
</gene>
<keyword evidence="1" id="KW-1133">Transmembrane helix</keyword>
<keyword evidence="1" id="KW-0472">Membrane</keyword>
<name>A0A3B1E8S7_9ZZZZ</name>
<sequence>MPTKPATTLRYTSPKPLWRFGWVGWAILPIAIVLGVVYFSGYDLRTLLFNKIYEFFGIDTLYFILLRFILPSGLS</sequence>